<reference evidence="3" key="1">
    <citation type="submission" date="2018-05" db="EMBL/GenBank/DDBJ databases">
        <title>Complete Genome Sequence of Methylobacterium sp. 17SD2-17.</title>
        <authorList>
            <person name="Srinivasan S."/>
        </authorList>
    </citation>
    <scope>NUCLEOTIDE SEQUENCE [LARGE SCALE GENOMIC DNA]</scope>
    <source>
        <strain evidence="3">17SD2-17</strain>
    </source>
</reference>
<sequence length="246" mass="27388">MKAVIQCGGRGSRLMPYTMVLPKPLMPVGSRPVLELLIGWLCRNGISEVIITTGYLGCLIKTLFGDGSKWGIDITYTDEVEPLGTIGPLSLLRDVLDEPFVVMNGDVLTDLNLARMIDFHARMDASVTIATIARQTKLDFGVLEGPPNGRIQGFREKPCLTHHVSMGVYFLQPDVIRHIPRGMPFGFDDLILRLLSLKAKVVSYRHDGLWLDIGRVEDFKKAQELPWNDLPPAYEAIQEFAEAALV</sequence>
<keyword evidence="3" id="KW-1185">Reference proteome</keyword>
<evidence type="ECO:0000313" key="2">
    <source>
        <dbReference type="EMBL" id="AWN40535.1"/>
    </source>
</evidence>
<evidence type="ECO:0000259" key="1">
    <source>
        <dbReference type="Pfam" id="PF00483"/>
    </source>
</evidence>
<dbReference type="SUPFAM" id="SSF53448">
    <property type="entry name" value="Nucleotide-diphospho-sugar transferases"/>
    <property type="match status" value="1"/>
</dbReference>
<proteinExistence type="predicted"/>
<evidence type="ECO:0000313" key="3">
    <source>
        <dbReference type="Proteomes" id="UP000245926"/>
    </source>
</evidence>
<dbReference type="PANTHER" id="PTHR22572">
    <property type="entry name" value="SUGAR-1-PHOSPHATE GUANYL TRANSFERASE"/>
    <property type="match status" value="1"/>
</dbReference>
<dbReference type="Pfam" id="PF00483">
    <property type="entry name" value="NTP_transferase"/>
    <property type="match status" value="1"/>
</dbReference>
<dbReference type="RefSeq" id="WP_109888761.1">
    <property type="nucleotide sequence ID" value="NZ_CP029550.1"/>
</dbReference>
<feature type="domain" description="Nucleotidyl transferase" evidence="1">
    <location>
        <begin position="2"/>
        <end position="223"/>
    </location>
</feature>
<dbReference type="OrthoDB" id="9814110at2"/>
<dbReference type="InterPro" id="IPR005835">
    <property type="entry name" value="NTP_transferase_dom"/>
</dbReference>
<dbReference type="GO" id="GO:0016740">
    <property type="term" value="F:transferase activity"/>
    <property type="evidence" value="ECO:0007669"/>
    <property type="project" value="UniProtKB-KW"/>
</dbReference>
<dbReference type="KEGG" id="mets:DK389_08335"/>
<accession>A0A2U8W364</accession>
<dbReference type="Proteomes" id="UP000245926">
    <property type="component" value="Chromosome"/>
</dbReference>
<name>A0A2U8W364_9HYPH</name>
<dbReference type="InterPro" id="IPR050486">
    <property type="entry name" value="Mannose-1P_guanyltransferase"/>
</dbReference>
<keyword evidence="2" id="KW-0808">Transferase</keyword>
<dbReference type="AlphaFoldDB" id="A0A2U8W364"/>
<dbReference type="Gene3D" id="3.90.550.10">
    <property type="entry name" value="Spore Coat Polysaccharide Biosynthesis Protein SpsA, Chain A"/>
    <property type="match status" value="1"/>
</dbReference>
<protein>
    <submittedName>
        <fullName evidence="2">Nucleotidyltransferase</fullName>
    </submittedName>
</protein>
<dbReference type="InterPro" id="IPR029044">
    <property type="entry name" value="Nucleotide-diphossugar_trans"/>
</dbReference>
<dbReference type="EMBL" id="CP029550">
    <property type="protein sequence ID" value="AWN40535.1"/>
    <property type="molecule type" value="Genomic_DNA"/>
</dbReference>
<gene>
    <name evidence="2" type="ORF">DK389_08335</name>
</gene>
<organism evidence="2 3">
    <name type="scientific">Methylobacterium durans</name>
    <dbReference type="NCBI Taxonomy" id="2202825"/>
    <lineage>
        <taxon>Bacteria</taxon>
        <taxon>Pseudomonadati</taxon>
        <taxon>Pseudomonadota</taxon>
        <taxon>Alphaproteobacteria</taxon>
        <taxon>Hyphomicrobiales</taxon>
        <taxon>Methylobacteriaceae</taxon>
        <taxon>Methylobacterium</taxon>
    </lineage>
</organism>